<accession>A0A0M2R945</accession>
<evidence type="ECO:0000256" key="4">
    <source>
        <dbReference type="ARBA" id="ARBA00011738"/>
    </source>
</evidence>
<sequence>MNKNDIVDLLNFLRATEPLKSTLRSGFTASGRRESTAEHTWRLCLMAMLLEDEYPDLDILKLIKICIVHDLGEVINGDIPAVEQTAEHDKNQQERRDLDELTSVLPEGSKNKIMALWDDYEQGGSAEAQLAKALDKLETMLQHLQGENAHDFDYAFNLTYGRKQTDFDHITRAFRDLIDADTKQALVCKDS</sequence>
<feature type="domain" description="HD/PDEase" evidence="8">
    <location>
        <begin position="32"/>
        <end position="149"/>
    </location>
</feature>
<dbReference type="EMBL" id="LANI01000002">
    <property type="protein sequence ID" value="KKJ78176.1"/>
    <property type="molecule type" value="Genomic_DNA"/>
</dbReference>
<evidence type="ECO:0000256" key="3">
    <source>
        <dbReference type="ARBA" id="ARBA00001941"/>
    </source>
</evidence>
<gene>
    <name evidence="9" type="ORF">WH95_02195</name>
</gene>
<evidence type="ECO:0000259" key="8">
    <source>
        <dbReference type="SMART" id="SM00471"/>
    </source>
</evidence>
<evidence type="ECO:0000256" key="6">
    <source>
        <dbReference type="ARBA" id="ARBA00022723"/>
    </source>
</evidence>
<dbReference type="STRING" id="1549748.WH95_02195"/>
<dbReference type="RefSeq" id="WP_046502428.1">
    <property type="nucleotide sequence ID" value="NZ_LANI01000002.1"/>
</dbReference>
<dbReference type="PATRIC" id="fig|1549748.8.peg.1010"/>
<evidence type="ECO:0000313" key="9">
    <source>
        <dbReference type="EMBL" id="KKJ78176.1"/>
    </source>
</evidence>
<evidence type="ECO:0000313" key="10">
    <source>
        <dbReference type="Proteomes" id="UP000034491"/>
    </source>
</evidence>
<comment type="subunit">
    <text evidence="4">Homodimer.</text>
</comment>
<dbReference type="SMART" id="SM00471">
    <property type="entry name" value="HDc"/>
    <property type="match status" value="1"/>
</dbReference>
<dbReference type="AlphaFoldDB" id="A0A0M2R945"/>
<dbReference type="GO" id="GO:0046872">
    <property type="term" value="F:metal ion binding"/>
    <property type="evidence" value="ECO:0007669"/>
    <property type="project" value="UniProtKB-KW"/>
</dbReference>
<dbReference type="InterPro" id="IPR003607">
    <property type="entry name" value="HD/PDEase_dom"/>
</dbReference>
<dbReference type="OrthoDB" id="9796032at2"/>
<comment type="catalytic activity">
    <reaction evidence="1">
        <text>a 2'-deoxyribonucleoside 5'-phosphate + H2O = a 2'-deoxyribonucleoside + phosphate</text>
        <dbReference type="Rhea" id="RHEA:36167"/>
        <dbReference type="ChEBI" id="CHEBI:15377"/>
        <dbReference type="ChEBI" id="CHEBI:18274"/>
        <dbReference type="ChEBI" id="CHEBI:43474"/>
        <dbReference type="ChEBI" id="CHEBI:65317"/>
        <dbReference type="EC" id="3.1.3.89"/>
    </reaction>
</comment>
<dbReference type="Proteomes" id="UP000034491">
    <property type="component" value="Unassembled WGS sequence"/>
</dbReference>
<evidence type="ECO:0000256" key="1">
    <source>
        <dbReference type="ARBA" id="ARBA00001638"/>
    </source>
</evidence>
<dbReference type="PANTHER" id="PTHR11845">
    <property type="entry name" value="5'-DEOXYNUCLEOTIDASE HDDC2"/>
    <property type="match status" value="1"/>
</dbReference>
<dbReference type="SUPFAM" id="SSF109604">
    <property type="entry name" value="HD-domain/PDEase-like"/>
    <property type="match status" value="1"/>
</dbReference>
<evidence type="ECO:0000256" key="2">
    <source>
        <dbReference type="ARBA" id="ARBA00001936"/>
    </source>
</evidence>
<proteinExistence type="predicted"/>
<name>A0A0M2R945_9PROT</name>
<protein>
    <recommendedName>
        <fullName evidence="5">5'-deoxynucleotidase</fullName>
        <ecNumber evidence="5">3.1.3.89</ecNumber>
    </recommendedName>
</protein>
<dbReference type="InterPro" id="IPR039356">
    <property type="entry name" value="YfbR/HDDC2"/>
</dbReference>
<dbReference type="GO" id="GO:0002953">
    <property type="term" value="F:5'-deoxynucleotidase activity"/>
    <property type="evidence" value="ECO:0007669"/>
    <property type="project" value="UniProtKB-EC"/>
</dbReference>
<comment type="cofactor">
    <cofactor evidence="3">
        <name>Co(2+)</name>
        <dbReference type="ChEBI" id="CHEBI:48828"/>
    </cofactor>
</comment>
<keyword evidence="10" id="KW-1185">Reference proteome</keyword>
<reference evidence="9 10" key="1">
    <citation type="submission" date="2015-03" db="EMBL/GenBank/DDBJ databases">
        <title>Genome sequence of Kiloniella sp. P1-1, isolated from the gut microflora of Pacific white shrimp, Penaeus vannamei.</title>
        <authorList>
            <person name="Shao Z."/>
            <person name="Wang L."/>
            <person name="Li X."/>
        </authorList>
    </citation>
    <scope>NUCLEOTIDE SEQUENCE [LARGE SCALE GENOMIC DNA]</scope>
    <source>
        <strain evidence="9 10">P1-1</strain>
    </source>
</reference>
<dbReference type="PANTHER" id="PTHR11845:SF13">
    <property type="entry name" value="5'-DEOXYNUCLEOTIDASE HDDC2"/>
    <property type="match status" value="1"/>
</dbReference>
<dbReference type="GO" id="GO:0005737">
    <property type="term" value="C:cytoplasm"/>
    <property type="evidence" value="ECO:0007669"/>
    <property type="project" value="TreeGrafter"/>
</dbReference>
<evidence type="ECO:0000256" key="5">
    <source>
        <dbReference type="ARBA" id="ARBA00012964"/>
    </source>
</evidence>
<dbReference type="InterPro" id="IPR006674">
    <property type="entry name" value="HD_domain"/>
</dbReference>
<evidence type="ECO:0000256" key="7">
    <source>
        <dbReference type="ARBA" id="ARBA00022801"/>
    </source>
</evidence>
<comment type="cofactor">
    <cofactor evidence="2">
        <name>Mn(2+)</name>
        <dbReference type="ChEBI" id="CHEBI:29035"/>
    </cofactor>
</comment>
<dbReference type="Gene3D" id="1.10.3210.10">
    <property type="entry name" value="Hypothetical protein af1432"/>
    <property type="match status" value="1"/>
</dbReference>
<dbReference type="Pfam" id="PF13023">
    <property type="entry name" value="HD_3"/>
    <property type="match status" value="1"/>
</dbReference>
<keyword evidence="7 9" id="KW-0378">Hydrolase</keyword>
<organism evidence="9 10">
    <name type="scientific">Kiloniella litopenaei</name>
    <dbReference type="NCBI Taxonomy" id="1549748"/>
    <lineage>
        <taxon>Bacteria</taxon>
        <taxon>Pseudomonadati</taxon>
        <taxon>Pseudomonadota</taxon>
        <taxon>Alphaproteobacteria</taxon>
        <taxon>Rhodospirillales</taxon>
        <taxon>Kiloniellaceae</taxon>
        <taxon>Kiloniella</taxon>
    </lineage>
</organism>
<dbReference type="EC" id="3.1.3.89" evidence="5"/>
<keyword evidence="6" id="KW-0479">Metal-binding</keyword>
<comment type="caution">
    <text evidence="9">The sequence shown here is derived from an EMBL/GenBank/DDBJ whole genome shotgun (WGS) entry which is preliminary data.</text>
</comment>